<sequence length="41" mass="4672">MYDLRWPTASNFVYLFAASGISLVSGLWVFNRFDGDLAEEL</sequence>
<protein>
    <submittedName>
        <fullName evidence="2">Unannotated protein</fullName>
    </submittedName>
</protein>
<dbReference type="AlphaFoldDB" id="A0A6J7RHF1"/>
<dbReference type="EMBL" id="CAFBOS010000343">
    <property type="protein sequence ID" value="CAB5028209.1"/>
    <property type="molecule type" value="Genomic_DNA"/>
</dbReference>
<gene>
    <name evidence="2" type="ORF">UFOPK3967_03220</name>
</gene>
<evidence type="ECO:0000256" key="1">
    <source>
        <dbReference type="SAM" id="Phobius"/>
    </source>
</evidence>
<keyword evidence="1" id="KW-0812">Transmembrane</keyword>
<reference evidence="2" key="1">
    <citation type="submission" date="2020-05" db="EMBL/GenBank/DDBJ databases">
        <authorList>
            <person name="Chiriac C."/>
            <person name="Salcher M."/>
            <person name="Ghai R."/>
            <person name="Kavagutti S V."/>
        </authorList>
    </citation>
    <scope>NUCLEOTIDE SEQUENCE</scope>
</reference>
<evidence type="ECO:0000313" key="2">
    <source>
        <dbReference type="EMBL" id="CAB5028209.1"/>
    </source>
</evidence>
<proteinExistence type="predicted"/>
<keyword evidence="1" id="KW-0472">Membrane</keyword>
<name>A0A6J7RHF1_9ZZZZ</name>
<organism evidence="2">
    <name type="scientific">freshwater metagenome</name>
    <dbReference type="NCBI Taxonomy" id="449393"/>
    <lineage>
        <taxon>unclassified sequences</taxon>
        <taxon>metagenomes</taxon>
        <taxon>ecological metagenomes</taxon>
    </lineage>
</organism>
<keyword evidence="1" id="KW-1133">Transmembrane helix</keyword>
<accession>A0A6J7RHF1</accession>
<feature type="transmembrane region" description="Helical" evidence="1">
    <location>
        <begin position="12"/>
        <end position="30"/>
    </location>
</feature>